<dbReference type="SUPFAM" id="SSF47831">
    <property type="entry name" value="Enzyme I of the PEP:sugar phosphotransferase system HPr-binding (sub)domain"/>
    <property type="match status" value="1"/>
</dbReference>
<evidence type="ECO:0000256" key="3">
    <source>
        <dbReference type="ARBA" id="ARBA00004496"/>
    </source>
</evidence>
<evidence type="ECO:0000256" key="9">
    <source>
        <dbReference type="ARBA" id="ARBA00022679"/>
    </source>
</evidence>
<keyword evidence="13" id="KW-0460">Magnesium</keyword>
<dbReference type="RefSeq" id="WP_408624810.1">
    <property type="nucleotide sequence ID" value="NZ_JBEQCT010000009.1"/>
</dbReference>
<dbReference type="InterPro" id="IPR036618">
    <property type="entry name" value="PtsI_HPr-bd_sf"/>
</dbReference>
<comment type="cofactor">
    <cofactor evidence="2">
        <name>Mg(2+)</name>
        <dbReference type="ChEBI" id="CHEBI:18420"/>
    </cofactor>
</comment>
<dbReference type="EMBL" id="JBEQCT010000009">
    <property type="protein sequence ID" value="MFM2486506.1"/>
    <property type="molecule type" value="Genomic_DNA"/>
</dbReference>
<comment type="catalytic activity">
    <reaction evidence="1">
        <text>L-histidyl-[protein] + phosphoenolpyruvate = N(pros)-phospho-L-histidyl-[protein] + pyruvate</text>
        <dbReference type="Rhea" id="RHEA:23880"/>
        <dbReference type="Rhea" id="RHEA-COMP:9745"/>
        <dbReference type="Rhea" id="RHEA-COMP:9746"/>
        <dbReference type="ChEBI" id="CHEBI:15361"/>
        <dbReference type="ChEBI" id="CHEBI:29979"/>
        <dbReference type="ChEBI" id="CHEBI:58702"/>
        <dbReference type="ChEBI" id="CHEBI:64837"/>
        <dbReference type="EC" id="2.7.3.9"/>
    </reaction>
</comment>
<evidence type="ECO:0000259" key="14">
    <source>
        <dbReference type="SMART" id="SM00065"/>
    </source>
</evidence>
<dbReference type="Proteomes" id="UP001629953">
    <property type="component" value="Unassembled WGS sequence"/>
</dbReference>
<evidence type="ECO:0000256" key="13">
    <source>
        <dbReference type="ARBA" id="ARBA00022842"/>
    </source>
</evidence>
<dbReference type="SUPFAM" id="SSF55781">
    <property type="entry name" value="GAF domain-like"/>
    <property type="match status" value="1"/>
</dbReference>
<dbReference type="PANTHER" id="PTHR46244:SF1">
    <property type="entry name" value="PHOSPHOENOLPYRUVATE-DEPENDENT PHOSPHOTRANSFERASE SYSTEM"/>
    <property type="match status" value="1"/>
</dbReference>
<organism evidence="15 16">
    <name type="scientific">Celerinatantimonas yamalensis</name>
    <dbReference type="NCBI Taxonomy" id="559956"/>
    <lineage>
        <taxon>Bacteria</taxon>
        <taxon>Pseudomonadati</taxon>
        <taxon>Pseudomonadota</taxon>
        <taxon>Gammaproteobacteria</taxon>
        <taxon>Celerinatantimonadaceae</taxon>
        <taxon>Celerinatantimonas</taxon>
    </lineage>
</organism>
<reference evidence="15 16" key="1">
    <citation type="journal article" date="2013" name="Int. J. Syst. Evol. Microbiol.">
        <title>Celerinatantimonas yamalensis sp. nov., a cold-adapted diazotrophic bacterium from a cold permafrost brine.</title>
        <authorList>
            <person name="Shcherbakova V."/>
            <person name="Chuvilskaya N."/>
            <person name="Rivkina E."/>
            <person name="Demidov N."/>
            <person name="Uchaeva V."/>
            <person name="Suetin S."/>
            <person name="Suzina N."/>
            <person name="Gilichinsky D."/>
        </authorList>
    </citation>
    <scope>NUCLEOTIDE SEQUENCE [LARGE SCALE GENOMIC DNA]</scope>
    <source>
        <strain evidence="15 16">C7</strain>
    </source>
</reference>
<dbReference type="Gene3D" id="3.50.30.10">
    <property type="entry name" value="Phosphohistidine domain"/>
    <property type="match status" value="1"/>
</dbReference>
<dbReference type="Gene3D" id="3.20.20.60">
    <property type="entry name" value="Phosphoenolpyruvate-binding domains"/>
    <property type="match status" value="1"/>
</dbReference>
<protein>
    <recommendedName>
        <fullName evidence="5">phosphoenolpyruvate--protein phosphotransferase</fullName>
        <ecNumber evidence="5">2.7.3.9</ecNumber>
    </recommendedName>
</protein>
<comment type="subcellular location">
    <subcellularLocation>
        <location evidence="3">Cytoplasm</location>
    </subcellularLocation>
</comment>
<evidence type="ECO:0000256" key="4">
    <source>
        <dbReference type="ARBA" id="ARBA00007837"/>
    </source>
</evidence>
<name>A0ABW9GA03_9GAMM</name>
<feature type="domain" description="GAF" evidence="14">
    <location>
        <begin position="17"/>
        <end position="164"/>
    </location>
</feature>
<dbReference type="NCBIfam" id="TIGR01417">
    <property type="entry name" value="PTS_I_fam"/>
    <property type="match status" value="1"/>
</dbReference>
<dbReference type="SUPFAM" id="SSF51621">
    <property type="entry name" value="Phosphoenolpyruvate/pyruvate domain"/>
    <property type="match status" value="1"/>
</dbReference>
<dbReference type="Pfam" id="PF01590">
    <property type="entry name" value="GAF"/>
    <property type="match status" value="1"/>
</dbReference>
<comment type="caution">
    <text evidence="15">The sequence shown here is derived from an EMBL/GenBank/DDBJ whole genome shotgun (WGS) entry which is preliminary data.</text>
</comment>
<dbReference type="SUPFAM" id="SSF52009">
    <property type="entry name" value="Phosphohistidine domain"/>
    <property type="match status" value="1"/>
</dbReference>
<dbReference type="InterPro" id="IPR050499">
    <property type="entry name" value="PEP-utilizing_PTS_enzyme"/>
</dbReference>
<keyword evidence="10" id="KW-0598">Phosphotransferase system</keyword>
<dbReference type="PANTHER" id="PTHR46244">
    <property type="entry name" value="PHOSPHOENOLPYRUVATE-PROTEIN PHOSPHOTRANSFERASE"/>
    <property type="match status" value="1"/>
</dbReference>
<dbReference type="Pfam" id="PF02896">
    <property type="entry name" value="PEP-utilizers_C"/>
    <property type="match status" value="1"/>
</dbReference>
<evidence type="ECO:0000313" key="15">
    <source>
        <dbReference type="EMBL" id="MFM2486506.1"/>
    </source>
</evidence>
<gene>
    <name evidence="15" type="primary">ptsP</name>
    <name evidence="15" type="ORF">ABUE30_15850</name>
</gene>
<dbReference type="InterPro" id="IPR006318">
    <property type="entry name" value="PTS_EI-like"/>
</dbReference>
<evidence type="ECO:0000256" key="1">
    <source>
        <dbReference type="ARBA" id="ARBA00000683"/>
    </source>
</evidence>
<evidence type="ECO:0000256" key="11">
    <source>
        <dbReference type="ARBA" id="ARBA00022723"/>
    </source>
</evidence>
<evidence type="ECO:0000256" key="7">
    <source>
        <dbReference type="ARBA" id="ARBA00022490"/>
    </source>
</evidence>
<dbReference type="InterPro" id="IPR003018">
    <property type="entry name" value="GAF"/>
</dbReference>
<dbReference type="PRINTS" id="PR01736">
    <property type="entry name" value="PHPHTRNFRASE"/>
</dbReference>
<dbReference type="Gene3D" id="1.10.274.10">
    <property type="entry name" value="PtsI, HPr-binding domain"/>
    <property type="match status" value="1"/>
</dbReference>
<keyword evidence="16" id="KW-1185">Reference proteome</keyword>
<evidence type="ECO:0000256" key="8">
    <source>
        <dbReference type="ARBA" id="ARBA00022597"/>
    </source>
</evidence>
<evidence type="ECO:0000313" key="16">
    <source>
        <dbReference type="Proteomes" id="UP001629953"/>
    </source>
</evidence>
<dbReference type="InterPro" id="IPR015813">
    <property type="entry name" value="Pyrv/PenolPyrv_kinase-like_dom"/>
</dbReference>
<dbReference type="InterPro" id="IPR036637">
    <property type="entry name" value="Phosphohistidine_dom_sf"/>
</dbReference>
<keyword evidence="7" id="KW-0963">Cytoplasm</keyword>
<dbReference type="InterPro" id="IPR000121">
    <property type="entry name" value="PEP_util_C"/>
</dbReference>
<keyword evidence="11" id="KW-0479">Metal-binding</keyword>
<sequence length="753" mass="84160">MLTELRRVIEKVAQASSFEEAIHFLVSEVRATMKVDCCSVYQADNQHQQLLLRGSDGLAQSAVGRSTIGFDEGVVGLVARREEPLNIADVYQHPSFKYLPEAGEDSFKSFLGTPIIYHRELLGVLVVQQSHIRSFSDTEEAFLITLAAHLSSTLRHVNLSDVIQQPQQLQRAAIRGIAGASGIAMADGWVYQLPVDLSELELVSTTQIDTELTLLEKAVAQTHIDIEKMSQRLSGQLPRDVLSIFKVYQGMLNDASFIKSLRLKIKQGYSAISALQLVYHDYLDQFEALSDSYLRERAVDLKDLCQRILLNLMPSKHNQMPTHRFILVAEEVTATMLGDIPRDKLVGVIARQGTSSSHAAILARTMGIPAVVGVSANVELLEQRFLIVDGYNGTIFVEPDSLLCSEYRQLLRQEKVMNAQINQELQQAAVTIDGHSIELLVNAGLSTDAGRAESVADGVGLYRTEVPFLLQNRFPSETEQYQSYSRILASYHGKTVCMRTLDIGGDKQLPYFPIHEENPFLGWRGIRMTLDHPEIFLLQCRAMYRAALEYSNLSIMLPMISSIQEVEQASALLDRAWNEIIEEFGSGKVFQRPALGVMLEVPSALLILPELAEHVAFWSVGSNDLTQYLLAVDRNNKRVSNIYSSCHPAVIRSLDFIRRESQRFNIPVSVCGEMAGDPLGAIALLVLGYQRLSMSSFNLARIKYLIRRVSLTELQCLRSRLLAAPSTDAVNTLLLDYVEQQGLMNLVRGYRQE</sequence>
<dbReference type="InterPro" id="IPR008279">
    <property type="entry name" value="PEP-util_enz_mobile_dom"/>
</dbReference>
<accession>A0ABW9GA03</accession>
<evidence type="ECO:0000256" key="10">
    <source>
        <dbReference type="ARBA" id="ARBA00022683"/>
    </source>
</evidence>
<evidence type="ECO:0000256" key="5">
    <source>
        <dbReference type="ARBA" id="ARBA00012232"/>
    </source>
</evidence>
<evidence type="ECO:0000256" key="12">
    <source>
        <dbReference type="ARBA" id="ARBA00022777"/>
    </source>
</evidence>
<keyword evidence="6" id="KW-0813">Transport</keyword>
<evidence type="ECO:0000256" key="2">
    <source>
        <dbReference type="ARBA" id="ARBA00001946"/>
    </source>
</evidence>
<dbReference type="SMART" id="SM00065">
    <property type="entry name" value="GAF"/>
    <property type="match status" value="1"/>
</dbReference>
<dbReference type="InterPro" id="IPR029016">
    <property type="entry name" value="GAF-like_dom_sf"/>
</dbReference>
<dbReference type="Pfam" id="PF00391">
    <property type="entry name" value="PEP-utilizers"/>
    <property type="match status" value="1"/>
</dbReference>
<proteinExistence type="inferred from homology"/>
<dbReference type="NCBIfam" id="NF008283">
    <property type="entry name" value="PRK11061.1"/>
    <property type="match status" value="1"/>
</dbReference>
<dbReference type="InterPro" id="IPR008731">
    <property type="entry name" value="PTS_EIN"/>
</dbReference>
<dbReference type="Pfam" id="PF05524">
    <property type="entry name" value="PEP-utilisers_N"/>
    <property type="match status" value="1"/>
</dbReference>
<dbReference type="GO" id="GO:0008965">
    <property type="term" value="F:phosphoenolpyruvate-protein phosphotransferase activity"/>
    <property type="evidence" value="ECO:0007669"/>
    <property type="project" value="UniProtKB-EC"/>
</dbReference>
<dbReference type="InterPro" id="IPR040442">
    <property type="entry name" value="Pyrv_kinase-like_dom_sf"/>
</dbReference>
<dbReference type="EC" id="2.7.3.9" evidence="5"/>
<evidence type="ECO:0000256" key="6">
    <source>
        <dbReference type="ARBA" id="ARBA00022448"/>
    </source>
</evidence>
<comment type="similarity">
    <text evidence="4">Belongs to the PEP-utilizing enzyme family.</text>
</comment>
<keyword evidence="12" id="KW-0418">Kinase</keyword>
<dbReference type="Gene3D" id="3.30.450.40">
    <property type="match status" value="1"/>
</dbReference>
<keyword evidence="9 15" id="KW-0808">Transferase</keyword>
<keyword evidence="8" id="KW-0762">Sugar transport</keyword>